<gene>
    <name evidence="2" type="ORF">UFOPK1603_01022</name>
</gene>
<reference evidence="2" key="1">
    <citation type="submission" date="2020-05" db="EMBL/GenBank/DDBJ databases">
        <authorList>
            <person name="Chiriac C."/>
            <person name="Salcher M."/>
            <person name="Ghai R."/>
            <person name="Kavagutti S V."/>
        </authorList>
    </citation>
    <scope>NUCLEOTIDE SEQUENCE</scope>
</reference>
<accession>A0A6J6DWY5</accession>
<proteinExistence type="predicted"/>
<name>A0A6J6DWY5_9ZZZZ</name>
<dbReference type="EMBL" id="CAEZTG010000088">
    <property type="protein sequence ID" value="CAB4568602.1"/>
    <property type="molecule type" value="Genomic_DNA"/>
</dbReference>
<feature type="region of interest" description="Disordered" evidence="1">
    <location>
        <begin position="63"/>
        <end position="151"/>
    </location>
</feature>
<dbReference type="AlphaFoldDB" id="A0A6J6DWY5"/>
<evidence type="ECO:0000313" key="2">
    <source>
        <dbReference type="EMBL" id="CAB4568602.1"/>
    </source>
</evidence>
<evidence type="ECO:0000256" key="1">
    <source>
        <dbReference type="SAM" id="MobiDB-lite"/>
    </source>
</evidence>
<sequence>MAHQRHSPFPAFRSTAPSALFALRSALTVSGFRTPPTKRVRKASSKSLLLVVHLARTTSPSRWWKPAAPKLSGPRCRTVPRRSTKPNSPEALKLRSSTSFSRSQHRTNLLPRLERKSRWPTRSALTTHPKSLRQCRASVSRSSPPRSSRTRPLALKLKQRFAISLLPNLLRSSPTWMVPTSNSRLRSVRSPRLLFVHAL</sequence>
<organism evidence="2">
    <name type="scientific">freshwater metagenome</name>
    <dbReference type="NCBI Taxonomy" id="449393"/>
    <lineage>
        <taxon>unclassified sequences</taxon>
        <taxon>metagenomes</taxon>
        <taxon>ecological metagenomes</taxon>
    </lineage>
</organism>
<feature type="compositionally biased region" description="Low complexity" evidence="1">
    <location>
        <begin position="136"/>
        <end position="151"/>
    </location>
</feature>
<protein>
    <submittedName>
        <fullName evidence="2">Unannotated protein</fullName>
    </submittedName>
</protein>